<accession>A0A2G8RIU5</accession>
<comment type="caution">
    <text evidence="1">The sequence shown here is derived from an EMBL/GenBank/DDBJ whole genome shotgun (WGS) entry which is preliminary data.</text>
</comment>
<gene>
    <name evidence="1" type="ORF">P775_04855</name>
</gene>
<protein>
    <submittedName>
        <fullName evidence="1">Uncharacterized protein</fullName>
    </submittedName>
</protein>
<proteinExistence type="predicted"/>
<evidence type="ECO:0000313" key="2">
    <source>
        <dbReference type="Proteomes" id="UP000231259"/>
    </source>
</evidence>
<dbReference type="EMBL" id="AWWI01000042">
    <property type="protein sequence ID" value="PIL21321.1"/>
    <property type="molecule type" value="Genomic_DNA"/>
</dbReference>
<organism evidence="1 2">
    <name type="scientific">Puniceibacterium antarcticum</name>
    <dbReference type="NCBI Taxonomy" id="1206336"/>
    <lineage>
        <taxon>Bacteria</taxon>
        <taxon>Pseudomonadati</taxon>
        <taxon>Pseudomonadota</taxon>
        <taxon>Alphaproteobacteria</taxon>
        <taxon>Rhodobacterales</taxon>
        <taxon>Paracoccaceae</taxon>
        <taxon>Puniceibacterium</taxon>
    </lineage>
</organism>
<dbReference type="Proteomes" id="UP000231259">
    <property type="component" value="Unassembled WGS sequence"/>
</dbReference>
<name>A0A2G8RIU5_9RHOB</name>
<sequence>MINEAASSALHGLNVLLFFCIGRHELHIWQHQGGADGISIILIVLLMLDEGFDLLHAISFTE</sequence>
<reference evidence="1 2" key="1">
    <citation type="submission" date="2013-09" db="EMBL/GenBank/DDBJ databases">
        <title>Genome sequencing of Phaeobacter antarcticus sp. nov. SM1211.</title>
        <authorList>
            <person name="Zhang X.-Y."/>
            <person name="Liu C."/>
            <person name="Chen X.-L."/>
            <person name="Xie B.-B."/>
            <person name="Qin Q.-L."/>
            <person name="Rong J.-C."/>
            <person name="Zhang Y.-Z."/>
        </authorList>
    </citation>
    <scope>NUCLEOTIDE SEQUENCE [LARGE SCALE GENOMIC DNA]</scope>
    <source>
        <strain evidence="1 2">SM1211</strain>
    </source>
</reference>
<dbReference type="AlphaFoldDB" id="A0A2G8RIU5"/>
<dbReference type="RefSeq" id="WP_099909874.1">
    <property type="nucleotide sequence ID" value="NZ_AWWI01000042.1"/>
</dbReference>
<keyword evidence="2" id="KW-1185">Reference proteome</keyword>
<evidence type="ECO:0000313" key="1">
    <source>
        <dbReference type="EMBL" id="PIL21321.1"/>
    </source>
</evidence>